<name>A0A3D8SJZ1_9EURO</name>
<organism evidence="1 2">
    <name type="scientific">Aspergillus mulundensis</name>
    <dbReference type="NCBI Taxonomy" id="1810919"/>
    <lineage>
        <taxon>Eukaryota</taxon>
        <taxon>Fungi</taxon>
        <taxon>Dikarya</taxon>
        <taxon>Ascomycota</taxon>
        <taxon>Pezizomycotina</taxon>
        <taxon>Eurotiomycetes</taxon>
        <taxon>Eurotiomycetidae</taxon>
        <taxon>Eurotiales</taxon>
        <taxon>Aspergillaceae</taxon>
        <taxon>Aspergillus</taxon>
        <taxon>Aspergillus subgen. Nidulantes</taxon>
    </lineage>
</organism>
<accession>A0A3D8SJZ1</accession>
<comment type="caution">
    <text evidence="1">The sequence shown here is derived from an EMBL/GenBank/DDBJ whole genome shotgun (WGS) entry which is preliminary data.</text>
</comment>
<dbReference type="EMBL" id="PVWQ01000003">
    <property type="protein sequence ID" value="RDW86623.1"/>
    <property type="molecule type" value="Genomic_DNA"/>
</dbReference>
<sequence>MDSDTESLKKPVEKNILLDPAVLFLSAQSVVAEADPSTPLYVLSTDIRSIPNKNSSVKLERVENVDDGPDGSQGAPPKRHQHIFYLVHPEHAQYRTDIPARYYITSAVPETVGNIRLEASEARLQRTSFRALLSAGKTASDRPLFNEGAQQLVLFEIQPSGKVGLSSTSYKWSDSKGDQVATEGKENSRYYLKVTSSLPQDVRDALVATWLLRLWHDTAESKEAKREFFESMTSPEAYRESVDGYMKRQCILM</sequence>
<evidence type="ECO:0000313" key="1">
    <source>
        <dbReference type="EMBL" id="RDW86623.1"/>
    </source>
</evidence>
<proteinExistence type="predicted"/>
<dbReference type="Proteomes" id="UP000256690">
    <property type="component" value="Unassembled WGS sequence"/>
</dbReference>
<keyword evidence="2" id="KW-1185">Reference proteome</keyword>
<evidence type="ECO:0000313" key="2">
    <source>
        <dbReference type="Proteomes" id="UP000256690"/>
    </source>
</evidence>
<dbReference type="RefSeq" id="XP_026606147.1">
    <property type="nucleotide sequence ID" value="XM_026745281.1"/>
</dbReference>
<reference evidence="1 2" key="1">
    <citation type="journal article" date="2018" name="IMA Fungus">
        <title>IMA Genome-F 9: Draft genome sequence of Annulohypoxylon stygium, Aspergillus mulundensis, Berkeleyomyces basicola (syn. Thielaviopsis basicola), Ceratocystis smalleyi, two Cercospora beticola strains, Coleophoma cylindrospora, Fusarium fracticaudum, Phialophora cf. hyalina, and Morchella septimelata.</title>
        <authorList>
            <person name="Wingfield B.D."/>
            <person name="Bills G.F."/>
            <person name="Dong Y."/>
            <person name="Huang W."/>
            <person name="Nel W.J."/>
            <person name="Swalarsk-Parry B.S."/>
            <person name="Vaghefi N."/>
            <person name="Wilken P.M."/>
            <person name="An Z."/>
            <person name="de Beer Z.W."/>
            <person name="De Vos L."/>
            <person name="Chen L."/>
            <person name="Duong T.A."/>
            <person name="Gao Y."/>
            <person name="Hammerbacher A."/>
            <person name="Kikkert J.R."/>
            <person name="Li Y."/>
            <person name="Li H."/>
            <person name="Li K."/>
            <person name="Li Q."/>
            <person name="Liu X."/>
            <person name="Ma X."/>
            <person name="Naidoo K."/>
            <person name="Pethybridge S.J."/>
            <person name="Sun J."/>
            <person name="Steenkamp E.T."/>
            <person name="van der Nest M.A."/>
            <person name="van Wyk S."/>
            <person name="Wingfield M.J."/>
            <person name="Xiong C."/>
            <person name="Yue Q."/>
            <person name="Zhang X."/>
        </authorList>
    </citation>
    <scope>NUCLEOTIDE SEQUENCE [LARGE SCALE GENOMIC DNA]</scope>
    <source>
        <strain evidence="1 2">DSM 5745</strain>
    </source>
</reference>
<protein>
    <submittedName>
        <fullName evidence="1">Uncharacterized protein</fullName>
    </submittedName>
</protein>
<dbReference type="OrthoDB" id="5207784at2759"/>
<dbReference type="GeneID" id="38113635"/>
<gene>
    <name evidence="1" type="ORF">DSM5745_03265</name>
</gene>
<dbReference type="AlphaFoldDB" id="A0A3D8SJZ1"/>